<gene>
    <name evidence="2" type="ORF">AB6A68_08540</name>
</gene>
<reference evidence="2 3" key="1">
    <citation type="submission" date="2024-07" db="EMBL/GenBank/DDBJ databases">
        <title>Draft Genome Sequence of Ferrimicrobium acidiphilum Strain YE2023, Isolated from a Pulp of Bioleach Reactor.</title>
        <authorList>
            <person name="Elkina Y.A."/>
            <person name="Bulaeva A.G."/>
            <person name="Beletsky A.V."/>
            <person name="Mardanov A.V."/>
        </authorList>
    </citation>
    <scope>NUCLEOTIDE SEQUENCE [LARGE SCALE GENOMIC DNA]</scope>
    <source>
        <strain evidence="2 3">YE2023</strain>
    </source>
</reference>
<proteinExistence type="predicted"/>
<organism evidence="2 3">
    <name type="scientific">Ferrimicrobium acidiphilum</name>
    <dbReference type="NCBI Taxonomy" id="121039"/>
    <lineage>
        <taxon>Bacteria</taxon>
        <taxon>Bacillati</taxon>
        <taxon>Actinomycetota</taxon>
        <taxon>Acidimicrobiia</taxon>
        <taxon>Acidimicrobiales</taxon>
        <taxon>Acidimicrobiaceae</taxon>
        <taxon>Ferrimicrobium</taxon>
    </lineage>
</organism>
<dbReference type="SUPFAM" id="SSF46785">
    <property type="entry name" value="Winged helix' DNA-binding domain"/>
    <property type="match status" value="2"/>
</dbReference>
<feature type="domain" description="Transcription regulator PadR N-terminal" evidence="1">
    <location>
        <begin position="16"/>
        <end position="67"/>
    </location>
</feature>
<evidence type="ECO:0000313" key="3">
    <source>
        <dbReference type="Proteomes" id="UP001560267"/>
    </source>
</evidence>
<protein>
    <submittedName>
        <fullName evidence="2">Helix-turn-helix transcriptional regulator</fullName>
    </submittedName>
</protein>
<dbReference type="RefSeq" id="WP_298384101.1">
    <property type="nucleotide sequence ID" value="NZ_JBFSHR010000028.1"/>
</dbReference>
<evidence type="ECO:0000259" key="1">
    <source>
        <dbReference type="Pfam" id="PF03551"/>
    </source>
</evidence>
<keyword evidence="3" id="KW-1185">Reference proteome</keyword>
<evidence type="ECO:0000313" key="2">
    <source>
        <dbReference type="EMBL" id="MEX6429884.1"/>
    </source>
</evidence>
<dbReference type="InterPro" id="IPR005149">
    <property type="entry name" value="Tscrpt_reg_PadR_N"/>
</dbReference>
<comment type="caution">
    <text evidence="2">The sequence shown here is derived from an EMBL/GenBank/DDBJ whole genome shotgun (WGS) entry which is preliminary data.</text>
</comment>
<dbReference type="Proteomes" id="UP001560267">
    <property type="component" value="Unassembled WGS sequence"/>
</dbReference>
<dbReference type="EMBL" id="JBFSHR010000028">
    <property type="protein sequence ID" value="MEX6429884.1"/>
    <property type="molecule type" value="Genomic_DNA"/>
</dbReference>
<dbReference type="Gene3D" id="1.10.10.10">
    <property type="entry name" value="Winged helix-like DNA-binding domain superfamily/Winged helix DNA-binding domain"/>
    <property type="match status" value="1"/>
</dbReference>
<accession>A0ABV3Y609</accession>
<dbReference type="PANTHER" id="PTHR43252:SF2">
    <property type="entry name" value="TRANSCRIPTION REGULATOR, PADR-LIKE FAMILY"/>
    <property type="match status" value="1"/>
</dbReference>
<sequence>MRTSSCTNGSATELLLLGLLADERMHGYELKRRIDTAFGAITTMSWGSLYPALAKLERRGFIRSETGAGLRDRFDPRQLSGALAAELALLDNIDRPILGHRNRKVYGITEAGEKALVIMLRDVDIDDDRAFWFATAFSTRLTFDERLSLLERRVRRINERIQDLRELVTTSEGLRQVQQGLEHRLDAEQQWIEHELKNLREQQALSR</sequence>
<dbReference type="PANTHER" id="PTHR43252">
    <property type="entry name" value="TRANSCRIPTIONAL REGULATOR YQJI"/>
    <property type="match status" value="1"/>
</dbReference>
<name>A0ABV3Y609_9ACTN</name>
<dbReference type="Pfam" id="PF03551">
    <property type="entry name" value="PadR"/>
    <property type="match status" value="1"/>
</dbReference>
<dbReference type="InterPro" id="IPR036388">
    <property type="entry name" value="WH-like_DNA-bd_sf"/>
</dbReference>
<dbReference type="InterPro" id="IPR036390">
    <property type="entry name" value="WH_DNA-bd_sf"/>
</dbReference>